<dbReference type="SUPFAM" id="SSF47986">
    <property type="entry name" value="DEATH domain"/>
    <property type="match status" value="1"/>
</dbReference>
<sequence length="157" mass="18505">MSAKGISTEILDCLASEFERFCHALIHRRTEPRVRRNKVENKTRVEITDVLISTFTREHVVEVAVEVLRQIDCHQAADDLGENARVNVLQSLSKEQMYMFGYFQFYILHRLTSIRGYNTYVYWPFCVCFCIFVELHHESEPEEEQWLSCSSIVDFIC</sequence>
<protein>
    <recommendedName>
        <fullName evidence="1">Pyrin domain-containing protein</fullName>
    </recommendedName>
</protein>
<dbReference type="AlphaFoldDB" id="A0A673A3A0"/>
<dbReference type="InterPro" id="IPR011029">
    <property type="entry name" value="DEATH-like_dom_sf"/>
</dbReference>
<keyword evidence="3" id="KW-1185">Reference proteome</keyword>
<evidence type="ECO:0000313" key="3">
    <source>
        <dbReference type="Proteomes" id="UP000472271"/>
    </source>
</evidence>
<dbReference type="Gene3D" id="1.10.533.10">
    <property type="entry name" value="Death Domain, Fas"/>
    <property type="match status" value="1"/>
</dbReference>
<reference evidence="2" key="3">
    <citation type="submission" date="2025-09" db="UniProtKB">
        <authorList>
            <consortium name="Ensembl"/>
        </authorList>
    </citation>
    <scope>IDENTIFICATION</scope>
</reference>
<evidence type="ECO:0000259" key="1">
    <source>
        <dbReference type="PROSITE" id="PS50824"/>
    </source>
</evidence>
<evidence type="ECO:0000313" key="2">
    <source>
        <dbReference type="Ensembl" id="ENSSORP00005023132.1"/>
    </source>
</evidence>
<dbReference type="Pfam" id="PF02758">
    <property type="entry name" value="PYRIN"/>
    <property type="match status" value="1"/>
</dbReference>
<reference evidence="2" key="2">
    <citation type="submission" date="2025-08" db="UniProtKB">
        <authorList>
            <consortium name="Ensembl"/>
        </authorList>
    </citation>
    <scope>IDENTIFICATION</scope>
</reference>
<dbReference type="InterPro" id="IPR004020">
    <property type="entry name" value="DAPIN"/>
</dbReference>
<dbReference type="InParanoid" id="A0A673A3A0"/>
<dbReference type="Ensembl" id="ENSSORT00005023805.1">
    <property type="protein sequence ID" value="ENSSORP00005023132.1"/>
    <property type="gene ID" value="ENSSORG00005011206.1"/>
</dbReference>
<reference evidence="2" key="1">
    <citation type="submission" date="2019-06" db="EMBL/GenBank/DDBJ databases">
        <authorList>
            <consortium name="Wellcome Sanger Institute Data Sharing"/>
        </authorList>
    </citation>
    <scope>NUCLEOTIDE SEQUENCE [LARGE SCALE GENOMIC DNA]</scope>
</reference>
<dbReference type="SMART" id="SM01289">
    <property type="entry name" value="PYRIN"/>
    <property type="match status" value="1"/>
</dbReference>
<organism evidence="2 3">
    <name type="scientific">Sphaeramia orbicularis</name>
    <name type="common">orbiculate cardinalfish</name>
    <dbReference type="NCBI Taxonomy" id="375764"/>
    <lineage>
        <taxon>Eukaryota</taxon>
        <taxon>Metazoa</taxon>
        <taxon>Chordata</taxon>
        <taxon>Craniata</taxon>
        <taxon>Vertebrata</taxon>
        <taxon>Euteleostomi</taxon>
        <taxon>Actinopterygii</taxon>
        <taxon>Neopterygii</taxon>
        <taxon>Teleostei</taxon>
        <taxon>Neoteleostei</taxon>
        <taxon>Acanthomorphata</taxon>
        <taxon>Gobiaria</taxon>
        <taxon>Kurtiformes</taxon>
        <taxon>Apogonoidei</taxon>
        <taxon>Apogonidae</taxon>
        <taxon>Apogoninae</taxon>
        <taxon>Sphaeramia</taxon>
    </lineage>
</organism>
<proteinExistence type="predicted"/>
<dbReference type="PROSITE" id="PS50824">
    <property type="entry name" value="DAPIN"/>
    <property type="match status" value="1"/>
</dbReference>
<name>A0A673A3A0_9TELE</name>
<accession>A0A673A3A0</accession>
<dbReference type="Proteomes" id="UP000472271">
    <property type="component" value="Chromosome 16"/>
</dbReference>
<feature type="domain" description="Pyrin" evidence="1">
    <location>
        <begin position="17"/>
        <end position="87"/>
    </location>
</feature>